<feature type="transmembrane region" description="Helical" evidence="1">
    <location>
        <begin position="12"/>
        <end position="33"/>
    </location>
</feature>
<proteinExistence type="predicted"/>
<evidence type="ECO:0000256" key="1">
    <source>
        <dbReference type="SAM" id="Phobius"/>
    </source>
</evidence>
<protein>
    <submittedName>
        <fullName evidence="3">Macro domain-containing protein</fullName>
    </submittedName>
</protein>
<keyword evidence="4" id="KW-1185">Reference proteome</keyword>
<dbReference type="Proteomes" id="UP001474181">
    <property type="component" value="Unassembled WGS sequence"/>
</dbReference>
<evidence type="ECO:0000313" key="4">
    <source>
        <dbReference type="Proteomes" id="UP001474181"/>
    </source>
</evidence>
<evidence type="ECO:0000259" key="2">
    <source>
        <dbReference type="Pfam" id="PF20016"/>
    </source>
</evidence>
<keyword evidence="1" id="KW-0812">Transmembrane</keyword>
<reference evidence="3 4" key="1">
    <citation type="submission" date="2024-06" db="EMBL/GenBank/DDBJ databases">
        <title>The Natural Products Discovery Center: Release of the First 8490 Sequenced Strains for Exploring Actinobacteria Biosynthetic Diversity.</title>
        <authorList>
            <person name="Kalkreuter E."/>
            <person name="Kautsar S.A."/>
            <person name="Yang D."/>
            <person name="Bader C.D."/>
            <person name="Teijaro C.N."/>
            <person name="Fluegel L."/>
            <person name="Davis C.M."/>
            <person name="Simpson J.R."/>
            <person name="Lauterbach L."/>
            <person name="Steele A.D."/>
            <person name="Gui C."/>
            <person name="Meng S."/>
            <person name="Li G."/>
            <person name="Viehrig K."/>
            <person name="Ye F."/>
            <person name="Su P."/>
            <person name="Kiefer A.F."/>
            <person name="Nichols A."/>
            <person name="Cepeda A.J."/>
            <person name="Yan W."/>
            <person name="Fan B."/>
            <person name="Jiang Y."/>
            <person name="Adhikari A."/>
            <person name="Zheng C.-J."/>
            <person name="Schuster L."/>
            <person name="Cowan T.M."/>
            <person name="Smanski M.J."/>
            <person name="Chevrette M.G."/>
            <person name="De Carvalho L.P.S."/>
            <person name="Shen B."/>
        </authorList>
    </citation>
    <scope>NUCLEOTIDE SEQUENCE [LARGE SCALE GENOMIC DNA]</scope>
    <source>
        <strain evidence="3 4">NPDC000234</strain>
    </source>
</reference>
<comment type="caution">
    <text evidence="3">The sequence shown here is derived from an EMBL/GenBank/DDBJ whole genome shotgun (WGS) entry which is preliminary data.</text>
</comment>
<sequence length="284" mass="31583">MLFGTQRGLSLLARNALGAFGLASGLLQVALALWASIKLTSHDRWVLLLSLLGFSLVFGLIRAWPRREASREFGSPDITVRVMVGDLFEQQTHLVIGFNDLFDTDTTNNVVINQTSVQGQFQDRIYGNDLVRLDAELAATLASQVVTETEDVSVKPVGKRDRYPIGTVAVLGDPARHFFCVAYSKMENNLIANSNVDFLWQSLGAVWEAAYVRGQRKEISIPIVGSELARVACLNRESLLKMILLSFVARSRQSVVCKQLTIAIHPKDYYHINMLEVAAFLRTL</sequence>
<gene>
    <name evidence="3" type="ORF">ABT404_00130</name>
</gene>
<organism evidence="3 4">
    <name type="scientific">Streptomyces hyaluromycini</name>
    <dbReference type="NCBI Taxonomy" id="1377993"/>
    <lineage>
        <taxon>Bacteria</taxon>
        <taxon>Bacillati</taxon>
        <taxon>Actinomycetota</taxon>
        <taxon>Actinomycetes</taxon>
        <taxon>Kitasatosporales</taxon>
        <taxon>Streptomycetaceae</taxon>
        <taxon>Streptomyces</taxon>
    </lineage>
</organism>
<feature type="domain" description="Thoeris protein ThsA Macro" evidence="2">
    <location>
        <begin position="80"/>
        <end position="265"/>
    </location>
</feature>
<dbReference type="EMBL" id="JBEPEK010000001">
    <property type="protein sequence ID" value="MER7177904.1"/>
    <property type="molecule type" value="Genomic_DNA"/>
</dbReference>
<evidence type="ECO:0000313" key="3">
    <source>
        <dbReference type="EMBL" id="MER7177904.1"/>
    </source>
</evidence>
<dbReference type="InterPro" id="IPR045535">
    <property type="entry name" value="ThsA_Macro"/>
</dbReference>
<dbReference type="RefSeq" id="WP_350775742.1">
    <property type="nucleotide sequence ID" value="NZ_JBEPEK010000001.1"/>
</dbReference>
<accession>A0ABV1WNN6</accession>
<keyword evidence="1" id="KW-1133">Transmembrane helix</keyword>
<dbReference type="Pfam" id="PF20016">
    <property type="entry name" value="ThsA_Macro"/>
    <property type="match status" value="1"/>
</dbReference>
<keyword evidence="1" id="KW-0472">Membrane</keyword>
<name>A0ABV1WNN6_9ACTN</name>
<feature type="transmembrane region" description="Helical" evidence="1">
    <location>
        <begin position="45"/>
        <end position="64"/>
    </location>
</feature>